<dbReference type="OrthoDB" id="3427770at2"/>
<dbReference type="Gene3D" id="3.40.430.10">
    <property type="entry name" value="Dihydrofolate Reductase, subunit A"/>
    <property type="match status" value="1"/>
</dbReference>
<dbReference type="Proteomes" id="UP000265581">
    <property type="component" value="Unassembled WGS sequence"/>
</dbReference>
<dbReference type="RefSeq" id="WP_119703934.1">
    <property type="nucleotide sequence ID" value="NZ_JBHSOI010000001.1"/>
</dbReference>
<dbReference type="Pfam" id="PF01872">
    <property type="entry name" value="RibD_C"/>
    <property type="match status" value="1"/>
</dbReference>
<feature type="domain" description="Bacterial bifunctional deaminase-reductase C-terminal" evidence="1">
    <location>
        <begin position="76"/>
        <end position="174"/>
    </location>
</feature>
<sequence length="187" mass="20216">MATIYNTATSLDGFLATPDHSLQWLFDVPGADDEEGGIGDFLDGVGALAMGSSTYEWVVEHESLLERPETWTAWYGDRPCWVFTTRDLPVVVGADIRFTRAPVEQAHAEMVAAAGDRDVWLMGGGDLAGQLADRGLLDRVTVTIAPVTLGAGAPLLPRDIRSDRLTLRSVERRGPFAELTYDVAAPA</sequence>
<dbReference type="PANTHER" id="PTHR38011">
    <property type="entry name" value="DIHYDROFOLATE REDUCTASE FAMILY PROTEIN (AFU_ORTHOLOGUE AFUA_8G06820)"/>
    <property type="match status" value="1"/>
</dbReference>
<comment type="caution">
    <text evidence="2">The sequence shown here is derived from an EMBL/GenBank/DDBJ whole genome shotgun (WGS) entry which is preliminary data.</text>
</comment>
<organism evidence="2 3">
    <name type="scientific">Aeromicrobium endophyticum</name>
    <dbReference type="NCBI Taxonomy" id="2292704"/>
    <lineage>
        <taxon>Bacteria</taxon>
        <taxon>Bacillati</taxon>
        <taxon>Actinomycetota</taxon>
        <taxon>Actinomycetes</taxon>
        <taxon>Propionibacteriales</taxon>
        <taxon>Nocardioidaceae</taxon>
        <taxon>Aeromicrobium</taxon>
    </lineage>
</organism>
<dbReference type="GO" id="GO:0008703">
    <property type="term" value="F:5-amino-6-(5-phosphoribosylamino)uracil reductase activity"/>
    <property type="evidence" value="ECO:0007669"/>
    <property type="project" value="InterPro"/>
</dbReference>
<evidence type="ECO:0000313" key="3">
    <source>
        <dbReference type="Proteomes" id="UP000265581"/>
    </source>
</evidence>
<dbReference type="PANTHER" id="PTHR38011:SF11">
    <property type="entry name" value="2,5-DIAMINO-6-RIBOSYLAMINO-4(3H)-PYRIMIDINONE 5'-PHOSPHATE REDUCTASE"/>
    <property type="match status" value="1"/>
</dbReference>
<dbReference type="SUPFAM" id="SSF53597">
    <property type="entry name" value="Dihydrofolate reductase-like"/>
    <property type="match status" value="1"/>
</dbReference>
<accession>A0A371PCZ7</accession>
<dbReference type="GO" id="GO:0009231">
    <property type="term" value="P:riboflavin biosynthetic process"/>
    <property type="evidence" value="ECO:0007669"/>
    <property type="project" value="InterPro"/>
</dbReference>
<protein>
    <submittedName>
        <fullName evidence="2">Dihydrofolate reductase</fullName>
    </submittedName>
</protein>
<dbReference type="InterPro" id="IPR050765">
    <property type="entry name" value="Riboflavin_Biosynth_HTPR"/>
</dbReference>
<name>A0A371PCZ7_9ACTN</name>
<dbReference type="AlphaFoldDB" id="A0A371PCZ7"/>
<reference evidence="2 3" key="1">
    <citation type="submission" date="2018-08" db="EMBL/GenBank/DDBJ databases">
        <title>Aeromicrobium sp. M2KJ-4, whole genome shotgun sequence.</title>
        <authorList>
            <person name="Tuo L."/>
        </authorList>
    </citation>
    <scope>NUCLEOTIDE SEQUENCE [LARGE SCALE GENOMIC DNA]</scope>
    <source>
        <strain evidence="2 3">M2KJ-4</strain>
    </source>
</reference>
<evidence type="ECO:0000313" key="2">
    <source>
        <dbReference type="EMBL" id="REK73825.1"/>
    </source>
</evidence>
<evidence type="ECO:0000259" key="1">
    <source>
        <dbReference type="Pfam" id="PF01872"/>
    </source>
</evidence>
<gene>
    <name evidence="2" type="ORF">DX116_09970</name>
</gene>
<proteinExistence type="predicted"/>
<keyword evidence="3" id="KW-1185">Reference proteome</keyword>
<dbReference type="InterPro" id="IPR024072">
    <property type="entry name" value="DHFR-like_dom_sf"/>
</dbReference>
<dbReference type="EMBL" id="QUBR01000001">
    <property type="protein sequence ID" value="REK73825.1"/>
    <property type="molecule type" value="Genomic_DNA"/>
</dbReference>
<dbReference type="InterPro" id="IPR002734">
    <property type="entry name" value="RibDG_C"/>
</dbReference>